<dbReference type="GO" id="GO:0003723">
    <property type="term" value="F:RNA binding"/>
    <property type="evidence" value="ECO:0007669"/>
    <property type="project" value="UniProtKB-KW"/>
</dbReference>
<feature type="compositionally biased region" description="Polar residues" evidence="9">
    <location>
        <begin position="864"/>
        <end position="887"/>
    </location>
</feature>
<dbReference type="EMBL" id="LCWV01000015">
    <property type="protein sequence ID" value="PWI68319.1"/>
    <property type="molecule type" value="Genomic_DNA"/>
</dbReference>
<dbReference type="SMART" id="SM01125">
    <property type="entry name" value="DCP2"/>
    <property type="match status" value="1"/>
</dbReference>
<feature type="domain" description="Nudix hydrolase" evidence="10">
    <location>
        <begin position="245"/>
        <end position="390"/>
    </location>
</feature>
<feature type="compositionally biased region" description="Low complexity" evidence="9">
    <location>
        <begin position="608"/>
        <end position="635"/>
    </location>
</feature>
<comment type="similarity">
    <text evidence="3">Belongs to the Nudix hydrolase family. DCP2 subfamily.</text>
</comment>
<keyword evidence="6" id="KW-0378">Hydrolase</keyword>
<keyword evidence="4" id="KW-0963">Cytoplasm</keyword>
<protein>
    <recommendedName>
        <fullName evidence="10">Nudix hydrolase domain-containing protein</fullName>
    </recommendedName>
</protein>
<evidence type="ECO:0000256" key="2">
    <source>
        <dbReference type="ARBA" id="ARBA00004496"/>
    </source>
</evidence>
<feature type="compositionally biased region" description="Basic and acidic residues" evidence="9">
    <location>
        <begin position="813"/>
        <end position="822"/>
    </location>
</feature>
<dbReference type="PANTHER" id="PTHR23114">
    <property type="entry name" value="M7GPPPN-MRNA HYDROLASE"/>
    <property type="match status" value="1"/>
</dbReference>
<comment type="subcellular location">
    <subcellularLocation>
        <location evidence="2">Cytoplasm</location>
    </subcellularLocation>
</comment>
<evidence type="ECO:0000256" key="5">
    <source>
        <dbReference type="ARBA" id="ARBA00022723"/>
    </source>
</evidence>
<dbReference type="GO" id="GO:0030145">
    <property type="term" value="F:manganese ion binding"/>
    <property type="evidence" value="ECO:0007669"/>
    <property type="project" value="InterPro"/>
</dbReference>
<evidence type="ECO:0000313" key="12">
    <source>
        <dbReference type="Proteomes" id="UP000245956"/>
    </source>
</evidence>
<dbReference type="SUPFAM" id="SSF55811">
    <property type="entry name" value="Nudix"/>
    <property type="match status" value="1"/>
</dbReference>
<evidence type="ECO:0000256" key="4">
    <source>
        <dbReference type="ARBA" id="ARBA00022490"/>
    </source>
</evidence>
<evidence type="ECO:0000256" key="6">
    <source>
        <dbReference type="ARBA" id="ARBA00022801"/>
    </source>
</evidence>
<proteinExistence type="inferred from homology"/>
<name>A0A2U3E1E8_PURLI</name>
<dbReference type="InterPro" id="IPR044099">
    <property type="entry name" value="Dcp2_NUDIX"/>
</dbReference>
<evidence type="ECO:0000256" key="7">
    <source>
        <dbReference type="ARBA" id="ARBA00022884"/>
    </source>
</evidence>
<dbReference type="GO" id="GO:0000290">
    <property type="term" value="P:deadenylation-dependent decapping of nuclear-transcribed mRNA"/>
    <property type="evidence" value="ECO:0007669"/>
    <property type="project" value="InterPro"/>
</dbReference>
<evidence type="ECO:0000256" key="9">
    <source>
        <dbReference type="SAM" id="MobiDB-lite"/>
    </source>
</evidence>
<feature type="region of interest" description="Disordered" evidence="9">
    <location>
        <begin position="789"/>
        <end position="958"/>
    </location>
</feature>
<dbReference type="PROSITE" id="PS00893">
    <property type="entry name" value="NUDIX_BOX"/>
    <property type="match status" value="1"/>
</dbReference>
<keyword evidence="7" id="KW-0694">RNA-binding</keyword>
<evidence type="ECO:0000256" key="8">
    <source>
        <dbReference type="ARBA" id="ARBA00023211"/>
    </source>
</evidence>
<dbReference type="GO" id="GO:0000184">
    <property type="term" value="P:nuclear-transcribed mRNA catabolic process, nonsense-mediated decay"/>
    <property type="evidence" value="ECO:0007669"/>
    <property type="project" value="InterPro"/>
</dbReference>
<dbReference type="GO" id="GO:0000932">
    <property type="term" value="C:P-body"/>
    <property type="evidence" value="ECO:0007669"/>
    <property type="project" value="TreeGrafter"/>
</dbReference>
<comment type="caution">
    <text evidence="11">The sequence shown here is derived from an EMBL/GenBank/DDBJ whole genome shotgun (WGS) entry which is preliminary data.</text>
</comment>
<dbReference type="CDD" id="cd03672">
    <property type="entry name" value="NUDIX_Dcp2p_Nudt20"/>
    <property type="match status" value="1"/>
</dbReference>
<feature type="compositionally biased region" description="Pro residues" evidence="9">
    <location>
        <begin position="795"/>
        <end position="809"/>
    </location>
</feature>
<dbReference type="PROSITE" id="PS51462">
    <property type="entry name" value="NUDIX"/>
    <property type="match status" value="1"/>
</dbReference>
<feature type="region of interest" description="Disordered" evidence="9">
    <location>
        <begin position="757"/>
        <end position="777"/>
    </location>
</feature>
<keyword evidence="8" id="KW-0464">Manganese</keyword>
<feature type="region of interest" description="Disordered" evidence="9">
    <location>
        <begin position="604"/>
        <end position="654"/>
    </location>
</feature>
<dbReference type="SUPFAM" id="SSF140586">
    <property type="entry name" value="Dcp2 domain-like"/>
    <property type="match status" value="1"/>
</dbReference>
<dbReference type="PANTHER" id="PTHR23114:SF17">
    <property type="entry name" value="M7GPPPN-MRNA HYDROLASE"/>
    <property type="match status" value="1"/>
</dbReference>
<evidence type="ECO:0000256" key="3">
    <source>
        <dbReference type="ARBA" id="ARBA00005279"/>
    </source>
</evidence>
<dbReference type="GO" id="GO:0140933">
    <property type="term" value="F:5'-(N(7)-methylguanosine 5'-triphospho)-[mRNA] hydrolase activity"/>
    <property type="evidence" value="ECO:0007669"/>
    <property type="project" value="InterPro"/>
</dbReference>
<dbReference type="Pfam" id="PF00293">
    <property type="entry name" value="NUDIX"/>
    <property type="match status" value="1"/>
</dbReference>
<feature type="region of interest" description="Disordered" evidence="9">
    <location>
        <begin position="491"/>
        <end position="588"/>
    </location>
</feature>
<dbReference type="Pfam" id="PF05026">
    <property type="entry name" value="DCP2"/>
    <property type="match status" value="1"/>
</dbReference>
<accession>A0A2U3E1E8</accession>
<comment type="cofactor">
    <cofactor evidence="1">
        <name>Mn(2+)</name>
        <dbReference type="ChEBI" id="CHEBI:29035"/>
    </cofactor>
</comment>
<feature type="compositionally biased region" description="Low complexity" evidence="9">
    <location>
        <begin position="551"/>
        <end position="567"/>
    </location>
</feature>
<dbReference type="FunFam" id="3.90.79.10:FF:000003">
    <property type="entry name" value="M7GpppN-mRNA hydrolase isoform 2"/>
    <property type="match status" value="1"/>
</dbReference>
<evidence type="ECO:0000259" key="10">
    <source>
        <dbReference type="PROSITE" id="PS51462"/>
    </source>
</evidence>
<dbReference type="Gene3D" id="1.10.10.1050">
    <property type="entry name" value="Dcp2, box A domain"/>
    <property type="match status" value="1"/>
</dbReference>
<dbReference type="InterPro" id="IPR020084">
    <property type="entry name" value="NUDIX_hydrolase_CS"/>
</dbReference>
<dbReference type="InterPro" id="IPR007722">
    <property type="entry name" value="DCP2_BoxA"/>
</dbReference>
<dbReference type="InterPro" id="IPR015797">
    <property type="entry name" value="NUDIX_hydrolase-like_dom_sf"/>
</dbReference>
<evidence type="ECO:0000313" key="11">
    <source>
        <dbReference type="EMBL" id="PWI68319.1"/>
    </source>
</evidence>
<dbReference type="InterPro" id="IPR000086">
    <property type="entry name" value="NUDIX_hydrolase_dom"/>
</dbReference>
<reference evidence="11 12" key="1">
    <citation type="journal article" date="2016" name="Front. Microbiol.">
        <title>Genome and transcriptome sequences reveal the specific parasitism of the nematophagous Purpureocillium lilacinum 36-1.</title>
        <authorList>
            <person name="Xie J."/>
            <person name="Li S."/>
            <person name="Mo C."/>
            <person name="Xiao X."/>
            <person name="Peng D."/>
            <person name="Wang G."/>
            <person name="Xiao Y."/>
        </authorList>
    </citation>
    <scope>NUCLEOTIDE SEQUENCE [LARGE SCALE GENOMIC DNA]</scope>
    <source>
        <strain evidence="11 12">36-1</strain>
    </source>
</reference>
<dbReference type="AlphaFoldDB" id="A0A2U3E1E8"/>
<feature type="region of interest" description="Disordered" evidence="9">
    <location>
        <begin position="668"/>
        <end position="737"/>
    </location>
</feature>
<dbReference type="FunFam" id="1.10.10.1050:FF:000003">
    <property type="entry name" value="Decapping enzyme Dcp2, putative"/>
    <property type="match status" value="1"/>
</dbReference>
<keyword evidence="5" id="KW-0479">Metal-binding</keyword>
<evidence type="ECO:0000256" key="1">
    <source>
        <dbReference type="ARBA" id="ARBA00001936"/>
    </source>
</evidence>
<organism evidence="11 12">
    <name type="scientific">Purpureocillium lilacinum</name>
    <name type="common">Paecilomyces lilacinus</name>
    <dbReference type="NCBI Taxonomy" id="33203"/>
    <lineage>
        <taxon>Eukaryota</taxon>
        <taxon>Fungi</taxon>
        <taxon>Dikarya</taxon>
        <taxon>Ascomycota</taxon>
        <taxon>Pezizomycotina</taxon>
        <taxon>Sordariomycetes</taxon>
        <taxon>Hypocreomycetidae</taxon>
        <taxon>Hypocreales</taxon>
        <taxon>Ophiocordycipitaceae</taxon>
        <taxon>Purpureocillium</taxon>
    </lineage>
</organism>
<gene>
    <name evidence="11" type="ORF">PCL_02088</name>
</gene>
<sequence>MLRPLSGWNGRDLLWLGSLPGGRLCTATTRKCQEHVWLKLESPHMLATSSASASGDCLPNVRLANGERIVCASDVFHDAASRPPRHDDVRANHLSPVDVKLHPYRWSPLPSSSASQLVAATRQLRPGSTLRLSLEPTMPNIPSQVRIEYSMAESQMQLEDWLDDLCVRFIINLPQEDLSSVARICFQVEEAQWFYEDFIRPLDPTLPSMSLRTFCLRIFQHCPLLASFSVENHTKAFEEFLQYKTRVPVRGAIMLNHAMDSVVLVKGWKKGANWSFPRGKINKDEDDLDCAVREVYEETGLDLREAGLVPTEKKPKYIEISMREQQLRLYVFRDVPMDTNFQPRTRKEISKIEWYKLSQLPAFRKKGAQNEENGAGTAANKFYMVAPFLVPLKKWIASQKKVDERRIGSGVPSYSHHHLTAEEAATTEDDAWAPAKGFIPSHIPAIETLDGATQELQRLLKMQPPTQGLQPSQPSHQDKGSALLSLLQANSSGPKAMPMVPQTPLDLTVTEPPQPRNPHHHTNQHPVPIHAQSQGPPPAFQLPTNQPTSWNPAQAQNANVQQPQQGPAGPPTYYPAGQQVSLAHPQPLPPQVQRAMFDRSAFQEGHSGIPQSIQAQQQPRQPQQPQQTQRPQQPQGIPPAPHAPQGSGPVQQLSGPSMALLNAFKRDTAPAPRPTHVASSDQGQGVMRADKAPQDVHPPSHTLPQGLPNLLESAANRPQEQRKPSELAGSAVGPPTTQHRSALLEMFKKTTIDAAAQEGQKPKSYAASGPSVPTAGAADGKMLLQQLQQRGHGAPGPPLNHVPINPPPAQHEMPSRDGRERGASYQQASTAARSLSGTQPQAQPTRILQRGQTLHDEQPVVSPKTLSYGQPAQSRLGQAASPQTTHPVSRPAEVPADQKRQLLSLFSKQKSPPAGMEPAAAAHQRSRVASMASGSGEPPYGTASSRRGTETPISPADQSFLLDYLQNVTNTATR</sequence>
<feature type="compositionally biased region" description="Polar residues" evidence="9">
    <location>
        <begin position="824"/>
        <end position="852"/>
    </location>
</feature>
<dbReference type="Gene3D" id="3.90.79.10">
    <property type="entry name" value="Nucleoside Triphosphate Pyrophosphohydrolase"/>
    <property type="match status" value="1"/>
</dbReference>
<dbReference type="InterPro" id="IPR036189">
    <property type="entry name" value="DCP2_BoxA_sf"/>
</dbReference>
<dbReference type="Proteomes" id="UP000245956">
    <property type="component" value="Unassembled WGS sequence"/>
</dbReference>